<dbReference type="CDD" id="cd09272">
    <property type="entry name" value="RNase_HI_RT_Ty1"/>
    <property type="match status" value="1"/>
</dbReference>
<keyword evidence="3" id="KW-1185">Reference proteome</keyword>
<dbReference type="PROSITE" id="PS50994">
    <property type="entry name" value="INTEGRASE"/>
    <property type="match status" value="1"/>
</dbReference>
<dbReference type="SUPFAM" id="SSF53098">
    <property type="entry name" value="Ribonuclease H-like"/>
    <property type="match status" value="1"/>
</dbReference>
<dbReference type="InterPro" id="IPR036397">
    <property type="entry name" value="RNaseH_sf"/>
</dbReference>
<name>A0AA89ALG4_9ASTE</name>
<dbReference type="InterPro" id="IPR012337">
    <property type="entry name" value="RNaseH-like_sf"/>
</dbReference>
<reference evidence="2" key="1">
    <citation type="submission" date="2022-12" db="EMBL/GenBank/DDBJ databases">
        <title>Draft genome assemblies for two species of Escallonia (Escalloniales).</title>
        <authorList>
            <person name="Chanderbali A."/>
            <person name="Dervinis C."/>
            <person name="Anghel I."/>
            <person name="Soltis D."/>
            <person name="Soltis P."/>
            <person name="Zapata F."/>
        </authorList>
    </citation>
    <scope>NUCLEOTIDE SEQUENCE</scope>
    <source>
        <strain evidence="2">UCBG64.0493</strain>
        <tissue evidence="2">Leaf</tissue>
    </source>
</reference>
<dbReference type="AlphaFoldDB" id="A0AA89ALG4"/>
<dbReference type="SUPFAM" id="SSF56672">
    <property type="entry name" value="DNA/RNA polymerases"/>
    <property type="match status" value="1"/>
</dbReference>
<dbReference type="Proteomes" id="UP001188597">
    <property type="component" value="Unassembled WGS sequence"/>
</dbReference>
<dbReference type="Pfam" id="PF07727">
    <property type="entry name" value="RVT_2"/>
    <property type="match status" value="1"/>
</dbReference>
<dbReference type="PANTHER" id="PTHR11439:SF440">
    <property type="entry name" value="INTEGRASE CATALYTIC DOMAIN-CONTAINING PROTEIN"/>
    <property type="match status" value="1"/>
</dbReference>
<evidence type="ECO:0000313" key="3">
    <source>
        <dbReference type="Proteomes" id="UP001188597"/>
    </source>
</evidence>
<feature type="domain" description="Integrase catalytic" evidence="1">
    <location>
        <begin position="1"/>
        <end position="108"/>
    </location>
</feature>
<protein>
    <recommendedName>
        <fullName evidence="1">Integrase catalytic domain-containing protein</fullName>
    </recommendedName>
</protein>
<dbReference type="GO" id="GO:0003676">
    <property type="term" value="F:nucleic acid binding"/>
    <property type="evidence" value="ECO:0007669"/>
    <property type="project" value="InterPro"/>
</dbReference>
<dbReference type="GO" id="GO:0015074">
    <property type="term" value="P:DNA integration"/>
    <property type="evidence" value="ECO:0007669"/>
    <property type="project" value="InterPro"/>
</dbReference>
<comment type="caution">
    <text evidence="2">The sequence shown here is derived from an EMBL/GenBank/DDBJ whole genome shotgun (WGS) entry which is preliminary data.</text>
</comment>
<evidence type="ECO:0000259" key="1">
    <source>
        <dbReference type="PROSITE" id="PS50994"/>
    </source>
</evidence>
<dbReference type="EMBL" id="JAVXUP010001941">
    <property type="protein sequence ID" value="KAK3006855.1"/>
    <property type="molecule type" value="Genomic_DNA"/>
</dbReference>
<proteinExistence type="predicted"/>
<sequence>MIHTQYNARIQVLRSDNGGEYLSAELQQYLKAHGIIHQTTCSNTPQQNGVAERKNRHLLEVVRASLIEAHLPLSYWGEALISAAHLINRVPSRTIDYQTPSQALVEAIVAPVLLNLPPHGEHQKEIQTLDYDDELAENVDVHISEDTQISEDAETFTPVAKINTIRVLLSLAVNLNWPLQQFDVKNAFLHGELSEEVYMELPPGCIMPKTDSQKVCKLQKSLYGLKQSPRAWFGRFTKSMRAFGYHQSNSDHTLFLKKKQGKITALIVYVDDMVVTGNDPEEREALQGHLSREFKMKDLGPLKYFLGIEVSRSKKGIFLSQRKYALDLLRETGMLACQPVDTPVEEGLKLRIESNQVPVDKGRYQRLVGRLMYLAHTRPDLAYALSIVIQYMHNPGEQHMNGVLHILRYLKSAPGQGILFTKNEDHQSVDVYTDADWAGAVDDRRSTSGYFTFVGGNLVTWGSKKQNVVARSSAEAEFRGIALGVCEALWLRLLLQDLGCVSKQPIKLYCDNKAAYDIAHNPVQHDRTKHVEIDIFFIKEKLDEKIVELPHIRSEDQLADILTKAVSSRVFSKFLSKLGMWDIYAPT</sequence>
<gene>
    <name evidence="2" type="ORF">RJ639_016265</name>
</gene>
<organism evidence="2 3">
    <name type="scientific">Escallonia herrerae</name>
    <dbReference type="NCBI Taxonomy" id="1293975"/>
    <lineage>
        <taxon>Eukaryota</taxon>
        <taxon>Viridiplantae</taxon>
        <taxon>Streptophyta</taxon>
        <taxon>Embryophyta</taxon>
        <taxon>Tracheophyta</taxon>
        <taxon>Spermatophyta</taxon>
        <taxon>Magnoliopsida</taxon>
        <taxon>eudicotyledons</taxon>
        <taxon>Gunneridae</taxon>
        <taxon>Pentapetalae</taxon>
        <taxon>asterids</taxon>
        <taxon>campanulids</taxon>
        <taxon>Escalloniales</taxon>
        <taxon>Escalloniaceae</taxon>
        <taxon>Escallonia</taxon>
    </lineage>
</organism>
<dbReference type="PANTHER" id="PTHR11439">
    <property type="entry name" value="GAG-POL-RELATED RETROTRANSPOSON"/>
    <property type="match status" value="1"/>
</dbReference>
<dbReference type="InterPro" id="IPR001584">
    <property type="entry name" value="Integrase_cat-core"/>
</dbReference>
<dbReference type="InterPro" id="IPR043502">
    <property type="entry name" value="DNA/RNA_pol_sf"/>
</dbReference>
<dbReference type="Gene3D" id="3.30.420.10">
    <property type="entry name" value="Ribonuclease H-like superfamily/Ribonuclease H"/>
    <property type="match status" value="1"/>
</dbReference>
<dbReference type="InterPro" id="IPR013103">
    <property type="entry name" value="RVT_2"/>
</dbReference>
<evidence type="ECO:0000313" key="2">
    <source>
        <dbReference type="EMBL" id="KAK3006855.1"/>
    </source>
</evidence>
<accession>A0AA89ALG4</accession>